<evidence type="ECO:0000256" key="1">
    <source>
        <dbReference type="SAM" id="MobiDB-lite"/>
    </source>
</evidence>
<feature type="region of interest" description="Disordered" evidence="1">
    <location>
        <begin position="208"/>
        <end position="337"/>
    </location>
</feature>
<dbReference type="Gene3D" id="2.10.110.10">
    <property type="entry name" value="Cysteine Rich Protein"/>
    <property type="match status" value="1"/>
</dbReference>
<sequence length="533" mass="57772">MASHTGSEAPPGVPIQDYTRPWLPPPGEQPQDSPLTAFPHTGVADLSQQQQHLMFSSYPLGLVQGQSSGQYQSQPVLFPGQLVPPPPLLSPTGQPLVSLQGSTPALGVAGQPPSSLSLFSSNHESNPELGNMTNVIAAQQLSNPLSPLDASCFSPMFPLQNLVSQQFPVGTNLQSIDQTQTGGQGQYTLAQHQTLQLQTQLQPNLLSQGSALGYPGPSSYAGGHLQNHDEYGSVAQNNRAPQQPLTQQQQQQQHRQQVQQDLQQHQQQPQLPNVGSQVRPTETVMQRITRQMTDSNGKVKSDTSAGLSYDEPDYSPQRPAPPSTYLPDPIHPHRNTLPYSLPTSLNPSLMLKTDVPNTVVTVQGITRQDVQNLQQPLSPEASWEGAKTDSLDEQTTSGRGSSISSSMSPPGSSPTSPRLGRGDSQWANHTVACYEKPSQADVCLRCLRKVYAMESLGPVKGALYHKLCFTCVTCGTKYALSCFITILMYPSFPLSFLLTSDWNYNTLEQALSQRHSLLSIIPSLRSVSTTGVK</sequence>
<feature type="compositionally biased region" description="Low complexity" evidence="1">
    <location>
        <begin position="395"/>
        <end position="419"/>
    </location>
</feature>
<accession>A0ABM1VU91</accession>
<feature type="region of interest" description="Disordered" evidence="1">
    <location>
        <begin position="1"/>
        <end position="40"/>
    </location>
</feature>
<evidence type="ECO:0000313" key="3">
    <source>
        <dbReference type="RefSeq" id="XP_035825983.1"/>
    </source>
</evidence>
<reference evidence="3" key="1">
    <citation type="submission" date="2025-08" db="UniProtKB">
        <authorList>
            <consortium name="RefSeq"/>
        </authorList>
    </citation>
    <scope>IDENTIFICATION</scope>
</reference>
<feature type="compositionally biased region" description="Low complexity" evidence="1">
    <location>
        <begin position="241"/>
        <end position="272"/>
    </location>
</feature>
<protein>
    <submittedName>
        <fullName evidence="3">Mediator of RNA polymerase II transcription subunit 12</fullName>
    </submittedName>
</protein>
<dbReference type="GeneID" id="101846287"/>
<evidence type="ECO:0000313" key="2">
    <source>
        <dbReference type="Proteomes" id="UP000694888"/>
    </source>
</evidence>
<keyword evidence="2" id="KW-1185">Reference proteome</keyword>
<feature type="region of interest" description="Disordered" evidence="1">
    <location>
        <begin position="371"/>
        <end position="422"/>
    </location>
</feature>
<proteinExistence type="predicted"/>
<organism evidence="2 3">
    <name type="scientific">Aplysia californica</name>
    <name type="common">California sea hare</name>
    <dbReference type="NCBI Taxonomy" id="6500"/>
    <lineage>
        <taxon>Eukaryota</taxon>
        <taxon>Metazoa</taxon>
        <taxon>Spiralia</taxon>
        <taxon>Lophotrochozoa</taxon>
        <taxon>Mollusca</taxon>
        <taxon>Gastropoda</taxon>
        <taxon>Heterobranchia</taxon>
        <taxon>Euthyneura</taxon>
        <taxon>Tectipleura</taxon>
        <taxon>Aplysiida</taxon>
        <taxon>Aplysioidea</taxon>
        <taxon>Aplysiidae</taxon>
        <taxon>Aplysia</taxon>
    </lineage>
</organism>
<name>A0ABM1VU91_APLCA</name>
<dbReference type="RefSeq" id="XP_035825983.1">
    <property type="nucleotide sequence ID" value="XM_035970090.1"/>
</dbReference>
<gene>
    <name evidence="3" type="primary">LOC101846287</name>
</gene>
<feature type="compositionally biased region" description="Polar residues" evidence="1">
    <location>
        <begin position="273"/>
        <end position="306"/>
    </location>
</feature>
<dbReference type="Proteomes" id="UP000694888">
    <property type="component" value="Unplaced"/>
</dbReference>